<sequence>MVQLVTHFLASREGNAGVVLYDTRLIFNDILLSCAMGINFLA</sequence>
<protein>
    <submittedName>
        <fullName evidence="1">Uncharacterized protein</fullName>
    </submittedName>
</protein>
<accession>A0AAX3TZG3</accession>
<dbReference type="EMBL" id="CP118709">
    <property type="protein sequence ID" value="WGK80607.1"/>
    <property type="molecule type" value="Genomic_DNA"/>
</dbReference>
<reference evidence="1" key="1">
    <citation type="submission" date="2022-02" db="EMBL/GenBank/DDBJ databases">
        <title>Emergence and expansion in Europe of a Vibrio aestuarianus clonal complex pathogenic for oysters.</title>
        <authorList>
            <person name="Mesnil A."/>
            <person name="Travers M.-A."/>
        </authorList>
    </citation>
    <scope>NUCLEOTIDE SEQUENCE</scope>
    <source>
        <strain evidence="1">U29</strain>
    </source>
</reference>
<proteinExistence type="predicted"/>
<organism evidence="1 2">
    <name type="scientific">Vibrio aestuarianus</name>
    <dbReference type="NCBI Taxonomy" id="28171"/>
    <lineage>
        <taxon>Bacteria</taxon>
        <taxon>Pseudomonadati</taxon>
        <taxon>Pseudomonadota</taxon>
        <taxon>Gammaproteobacteria</taxon>
        <taxon>Vibrionales</taxon>
        <taxon>Vibrionaceae</taxon>
        <taxon>Vibrio</taxon>
    </lineage>
</organism>
<dbReference type="RefSeq" id="WP_274701977.1">
    <property type="nucleotide sequence ID" value="NZ_CP118709.1"/>
</dbReference>
<dbReference type="Proteomes" id="UP001239257">
    <property type="component" value="Chromosome 1"/>
</dbReference>
<gene>
    <name evidence="1" type="ORF">PYE51_07970</name>
</gene>
<name>A0AAX3TZG3_9VIBR</name>
<dbReference type="AlphaFoldDB" id="A0AAX3TZG3"/>
<evidence type="ECO:0000313" key="2">
    <source>
        <dbReference type="Proteomes" id="UP001239257"/>
    </source>
</evidence>
<evidence type="ECO:0000313" key="1">
    <source>
        <dbReference type="EMBL" id="WGK80607.1"/>
    </source>
</evidence>